<sequence length="41" mass="4848">MFFTRILRRDLHEQGSGLVFILLLIIIKKEGSNSYKLIKQK</sequence>
<protein>
    <submittedName>
        <fullName evidence="1">Uncharacterized protein</fullName>
    </submittedName>
</protein>
<evidence type="ECO:0000313" key="2">
    <source>
        <dbReference type="Proteomes" id="UP000222564"/>
    </source>
</evidence>
<dbReference type="EMBL" id="AWQQ01000148">
    <property type="protein sequence ID" value="PHJ36803.1"/>
    <property type="molecule type" value="Genomic_DNA"/>
</dbReference>
<accession>A0A2C6MC20</accession>
<dbReference type="Proteomes" id="UP000222564">
    <property type="component" value="Unassembled WGS sequence"/>
</dbReference>
<gene>
    <name evidence="1" type="ORF">P378_20335</name>
</gene>
<dbReference type="AlphaFoldDB" id="A0A2C6MC20"/>
<proteinExistence type="predicted"/>
<organism evidence="1 2">
    <name type="scientific">Desulforamulus profundi</name>
    <dbReference type="NCBI Taxonomy" id="1383067"/>
    <lineage>
        <taxon>Bacteria</taxon>
        <taxon>Bacillati</taxon>
        <taxon>Bacillota</taxon>
        <taxon>Clostridia</taxon>
        <taxon>Eubacteriales</taxon>
        <taxon>Peptococcaceae</taxon>
        <taxon>Desulforamulus</taxon>
    </lineage>
</organism>
<keyword evidence="2" id="KW-1185">Reference proteome</keyword>
<reference evidence="1 2" key="1">
    <citation type="submission" date="2013-09" db="EMBL/GenBank/DDBJ databases">
        <title>Biodegradation of hydrocarbons in the deep terrestrial subsurface : characterization of a microbial consortium composed of two Desulfotomaculum species originating from a deep geological formation.</title>
        <authorList>
            <person name="Aullo T."/>
            <person name="Berlendis S."/>
            <person name="Lascourreges J.-F."/>
            <person name="Dessort D."/>
            <person name="Saint-Laurent S."/>
            <person name="Schraauwers B."/>
            <person name="Mas J."/>
            <person name="Magot M."/>
            <person name="Ranchou-Peyruse A."/>
        </authorList>
    </citation>
    <scope>NUCLEOTIDE SEQUENCE [LARGE SCALE GENOMIC DNA]</scope>
    <source>
        <strain evidence="1 2">Bs107</strain>
    </source>
</reference>
<comment type="caution">
    <text evidence="1">The sequence shown here is derived from an EMBL/GenBank/DDBJ whole genome shotgun (WGS) entry which is preliminary data.</text>
</comment>
<evidence type="ECO:0000313" key="1">
    <source>
        <dbReference type="EMBL" id="PHJ36803.1"/>
    </source>
</evidence>
<name>A0A2C6MC20_9FIRM</name>